<sequence>LKCRRTNGSVEDVGRRLAAELRDIFGPAAITIHLDGRQCAEKEKAREEREARRSKGLEKLQLALTAMEHNSDKGTWTPRKTIRKIDQGLKAVFQLSMQDKNELSMGLSADSAFHICRCVTEADVCIGHGTNPGSVAISRDSDMLIYANVSTVIRPLPKRRRAFGVYEKNQVLQALELPSPQHL</sequence>
<accession>A0A9P6LUB5</accession>
<evidence type="ECO:0000313" key="2">
    <source>
        <dbReference type="Proteomes" id="UP000749646"/>
    </source>
</evidence>
<feature type="non-terminal residue" evidence="1">
    <location>
        <position position="183"/>
    </location>
</feature>
<feature type="non-terminal residue" evidence="1">
    <location>
        <position position="1"/>
    </location>
</feature>
<dbReference type="AlphaFoldDB" id="A0A9P6LUB5"/>
<comment type="caution">
    <text evidence="1">The sequence shown here is derived from an EMBL/GenBank/DDBJ whole genome shotgun (WGS) entry which is preliminary data.</text>
</comment>
<dbReference type="Gene3D" id="3.40.50.1010">
    <property type="entry name" value="5'-nuclease"/>
    <property type="match status" value="1"/>
</dbReference>
<keyword evidence="2" id="KW-1185">Reference proteome</keyword>
<name>A0A9P6LUB5_9FUNG</name>
<proteinExistence type="predicted"/>
<dbReference type="OrthoDB" id="2449149at2759"/>
<protein>
    <submittedName>
        <fullName evidence="1">Uncharacterized protein</fullName>
    </submittedName>
</protein>
<evidence type="ECO:0000313" key="1">
    <source>
        <dbReference type="EMBL" id="KAF9943319.1"/>
    </source>
</evidence>
<organism evidence="1 2">
    <name type="scientific">Modicella reniformis</name>
    <dbReference type="NCBI Taxonomy" id="1440133"/>
    <lineage>
        <taxon>Eukaryota</taxon>
        <taxon>Fungi</taxon>
        <taxon>Fungi incertae sedis</taxon>
        <taxon>Mucoromycota</taxon>
        <taxon>Mortierellomycotina</taxon>
        <taxon>Mortierellomycetes</taxon>
        <taxon>Mortierellales</taxon>
        <taxon>Mortierellaceae</taxon>
        <taxon>Modicella</taxon>
    </lineage>
</organism>
<gene>
    <name evidence="1" type="ORF">BGZ65_001102</name>
</gene>
<dbReference type="Proteomes" id="UP000749646">
    <property type="component" value="Unassembled WGS sequence"/>
</dbReference>
<dbReference type="EMBL" id="JAAAHW010009253">
    <property type="protein sequence ID" value="KAF9943319.1"/>
    <property type="molecule type" value="Genomic_DNA"/>
</dbReference>
<reference evidence="1" key="1">
    <citation type="journal article" date="2020" name="Fungal Divers.">
        <title>Resolving the Mortierellaceae phylogeny through synthesis of multi-gene phylogenetics and phylogenomics.</title>
        <authorList>
            <person name="Vandepol N."/>
            <person name="Liber J."/>
            <person name="Desiro A."/>
            <person name="Na H."/>
            <person name="Kennedy M."/>
            <person name="Barry K."/>
            <person name="Grigoriev I.V."/>
            <person name="Miller A.N."/>
            <person name="O'Donnell K."/>
            <person name="Stajich J.E."/>
            <person name="Bonito G."/>
        </authorList>
    </citation>
    <scope>NUCLEOTIDE SEQUENCE</scope>
    <source>
        <strain evidence="1">MES-2147</strain>
    </source>
</reference>